<proteinExistence type="predicted"/>
<evidence type="ECO:0000313" key="4">
    <source>
        <dbReference type="Proteomes" id="UP001222325"/>
    </source>
</evidence>
<evidence type="ECO:0000313" key="3">
    <source>
        <dbReference type="EMBL" id="KAJ7098766.1"/>
    </source>
</evidence>
<evidence type="ECO:0000256" key="1">
    <source>
        <dbReference type="SAM" id="MobiDB-lite"/>
    </source>
</evidence>
<organism evidence="2 4">
    <name type="scientific">Mycena belliarum</name>
    <dbReference type="NCBI Taxonomy" id="1033014"/>
    <lineage>
        <taxon>Eukaryota</taxon>
        <taxon>Fungi</taxon>
        <taxon>Dikarya</taxon>
        <taxon>Basidiomycota</taxon>
        <taxon>Agaricomycotina</taxon>
        <taxon>Agaricomycetes</taxon>
        <taxon>Agaricomycetidae</taxon>
        <taxon>Agaricales</taxon>
        <taxon>Marasmiineae</taxon>
        <taxon>Mycenaceae</taxon>
        <taxon>Mycena</taxon>
    </lineage>
</organism>
<name>A0AAD6XP09_9AGAR</name>
<sequence length="245" mass="26212">MPECYSTHPQVVRTVPRTQSRPQIRGPICVRGTDTAASPVACFIAAILRQQATELELKASVGAEVCGKTSATTPYAQPRPLHLCASAQSPRPQISNTLSVLRTCRSCTSRPQFDILTPAPAQPGAAHPFKFAAGRSRIAAGTSDGVRAFAPSRPYMFRARCAGSQYARPVIAPTRPAAFHAQVHIHPRVHSGPRLCGYTVRLAFGRGHRLAASRAGGLVHGTPPPSPSPRIPCPWTRSSSSSKRK</sequence>
<feature type="compositionally biased region" description="Pro residues" evidence="1">
    <location>
        <begin position="222"/>
        <end position="232"/>
    </location>
</feature>
<accession>A0AAD6XP09</accession>
<dbReference type="Proteomes" id="UP001222325">
    <property type="component" value="Unassembled WGS sequence"/>
</dbReference>
<evidence type="ECO:0000313" key="2">
    <source>
        <dbReference type="EMBL" id="KAJ7077837.1"/>
    </source>
</evidence>
<dbReference type="EMBL" id="JARJCN010000008">
    <property type="protein sequence ID" value="KAJ7098766.1"/>
    <property type="molecule type" value="Genomic_DNA"/>
</dbReference>
<keyword evidence="4" id="KW-1185">Reference proteome</keyword>
<feature type="region of interest" description="Disordered" evidence="1">
    <location>
        <begin position="215"/>
        <end position="245"/>
    </location>
</feature>
<comment type="caution">
    <text evidence="2">The sequence shown here is derived from an EMBL/GenBank/DDBJ whole genome shotgun (WGS) entry which is preliminary data.</text>
</comment>
<dbReference type="EMBL" id="JARJCN010000070">
    <property type="protein sequence ID" value="KAJ7077837.1"/>
    <property type="molecule type" value="Genomic_DNA"/>
</dbReference>
<protein>
    <submittedName>
        <fullName evidence="2">Uncharacterized protein</fullName>
    </submittedName>
</protein>
<gene>
    <name evidence="3" type="ORF">B0H15DRAFT_822096</name>
    <name evidence="2" type="ORF">B0H15DRAFT_861126</name>
</gene>
<feature type="compositionally biased region" description="Polar residues" evidence="1">
    <location>
        <begin position="236"/>
        <end position="245"/>
    </location>
</feature>
<dbReference type="AlphaFoldDB" id="A0AAD6XP09"/>
<reference evidence="2" key="1">
    <citation type="submission" date="2023-03" db="EMBL/GenBank/DDBJ databases">
        <title>Massive genome expansion in bonnet fungi (Mycena s.s.) driven by repeated elements and novel gene families across ecological guilds.</title>
        <authorList>
            <consortium name="Lawrence Berkeley National Laboratory"/>
            <person name="Harder C.B."/>
            <person name="Miyauchi S."/>
            <person name="Viragh M."/>
            <person name="Kuo A."/>
            <person name="Thoen E."/>
            <person name="Andreopoulos B."/>
            <person name="Lu D."/>
            <person name="Skrede I."/>
            <person name="Drula E."/>
            <person name="Henrissat B."/>
            <person name="Morin E."/>
            <person name="Kohler A."/>
            <person name="Barry K."/>
            <person name="LaButti K."/>
            <person name="Morin E."/>
            <person name="Salamov A."/>
            <person name="Lipzen A."/>
            <person name="Mereny Z."/>
            <person name="Hegedus B."/>
            <person name="Baldrian P."/>
            <person name="Stursova M."/>
            <person name="Weitz H."/>
            <person name="Taylor A."/>
            <person name="Grigoriev I.V."/>
            <person name="Nagy L.G."/>
            <person name="Martin F."/>
            <person name="Kauserud H."/>
        </authorList>
    </citation>
    <scope>NUCLEOTIDE SEQUENCE</scope>
    <source>
        <strain evidence="2">CBHHK173m</strain>
    </source>
</reference>